<dbReference type="AlphaFoldDB" id="A0ABD5RYI9"/>
<feature type="domain" description="Alpha-L-glutamate ligase-related protein ATP-grasp" evidence="1">
    <location>
        <begin position="176"/>
        <end position="377"/>
    </location>
</feature>
<protein>
    <submittedName>
        <fullName evidence="2">Sugar-transfer associated ATP-grasp domain-containing protein</fullName>
    </submittedName>
</protein>
<dbReference type="SUPFAM" id="SSF56059">
    <property type="entry name" value="Glutathione synthetase ATP-binding domain-like"/>
    <property type="match status" value="1"/>
</dbReference>
<accession>A0ABD5RYI9</accession>
<name>A0ABD5RYI9_9EURY</name>
<evidence type="ECO:0000259" key="1">
    <source>
        <dbReference type="Pfam" id="PF14397"/>
    </source>
</evidence>
<keyword evidence="3" id="KW-1185">Reference proteome</keyword>
<dbReference type="EMBL" id="JBHSWU010000096">
    <property type="protein sequence ID" value="MFC6724077.1"/>
    <property type="molecule type" value="Genomic_DNA"/>
</dbReference>
<dbReference type="Pfam" id="PF14397">
    <property type="entry name" value="ATPgrasp_ST"/>
    <property type="match status" value="1"/>
</dbReference>
<proteinExistence type="predicted"/>
<evidence type="ECO:0000313" key="3">
    <source>
        <dbReference type="Proteomes" id="UP001596328"/>
    </source>
</evidence>
<gene>
    <name evidence="2" type="ORF">ACFQE1_06750</name>
</gene>
<reference evidence="2 3" key="1">
    <citation type="journal article" date="2019" name="Int. J. Syst. Evol. Microbiol.">
        <title>The Global Catalogue of Microorganisms (GCM) 10K type strain sequencing project: providing services to taxonomists for standard genome sequencing and annotation.</title>
        <authorList>
            <consortium name="The Broad Institute Genomics Platform"/>
            <consortium name="The Broad Institute Genome Sequencing Center for Infectious Disease"/>
            <person name="Wu L."/>
            <person name="Ma J."/>
        </authorList>
    </citation>
    <scope>NUCLEOTIDE SEQUENCE [LARGE SCALE GENOMIC DNA]</scope>
    <source>
        <strain evidence="2 3">NBRC 111368</strain>
    </source>
</reference>
<evidence type="ECO:0000313" key="2">
    <source>
        <dbReference type="EMBL" id="MFC6724077.1"/>
    </source>
</evidence>
<sequence length="397" mass="44662">MGGKDLHEFAKESYLSYRNEHRPKVSRSVDRIKRLIEKEVASWGKSWFSMPPRRRLWLWRNGFMSRSDALYDVGHDREYDRYLSDYQRNRAAYINGRRSVALDDKVVFHWMMEPFDEHRVDTYGLILDGRFHDLNALRRAADGVGELRYAGDDGSGASLRGTEDAAEWVLRRLRSQGSLVLKPAGGSGGQNVMFCSYEDGSYFVGDEERSAADLESTVAELDEYLVTETIEQAAYADELFPGSVNTLRVLTMFDPVEDEPFVAIAVQRIGTSRSAPVDNFSGGGLTAEVDRETGRLSAGATYPYSGSVEWHETHPDTATPIEGTEVTGWPEVREGLLDMAGAFSHTPYIGWDVVVTGDGEFAIIEANNCSDVDLLQIHRPLLDDARVRRFYAHHDVI</sequence>
<dbReference type="InterPro" id="IPR039523">
    <property type="entry name" value="RimK-rel_E_lig_ATP-grasp"/>
</dbReference>
<dbReference type="Proteomes" id="UP001596328">
    <property type="component" value="Unassembled WGS sequence"/>
</dbReference>
<organism evidence="2 3">
    <name type="scientific">Halobium palmae</name>
    <dbReference type="NCBI Taxonomy" id="1776492"/>
    <lineage>
        <taxon>Archaea</taxon>
        <taxon>Methanobacteriati</taxon>
        <taxon>Methanobacteriota</taxon>
        <taxon>Stenosarchaea group</taxon>
        <taxon>Halobacteria</taxon>
        <taxon>Halobacteriales</taxon>
        <taxon>Haloferacaceae</taxon>
        <taxon>Halobium</taxon>
    </lineage>
</organism>
<comment type="caution">
    <text evidence="2">The sequence shown here is derived from an EMBL/GenBank/DDBJ whole genome shotgun (WGS) entry which is preliminary data.</text>
</comment>